<evidence type="ECO:0000313" key="3">
    <source>
        <dbReference type="Proteomes" id="UP001066276"/>
    </source>
</evidence>
<dbReference type="AlphaFoldDB" id="A0AAV7NJ52"/>
<name>A0AAV7NJ52_PLEWA</name>
<evidence type="ECO:0000256" key="1">
    <source>
        <dbReference type="SAM" id="MobiDB-lite"/>
    </source>
</evidence>
<comment type="caution">
    <text evidence="2">The sequence shown here is derived from an EMBL/GenBank/DDBJ whole genome shotgun (WGS) entry which is preliminary data.</text>
</comment>
<accession>A0AAV7NJ52</accession>
<organism evidence="2 3">
    <name type="scientific">Pleurodeles waltl</name>
    <name type="common">Iberian ribbed newt</name>
    <dbReference type="NCBI Taxonomy" id="8319"/>
    <lineage>
        <taxon>Eukaryota</taxon>
        <taxon>Metazoa</taxon>
        <taxon>Chordata</taxon>
        <taxon>Craniata</taxon>
        <taxon>Vertebrata</taxon>
        <taxon>Euteleostomi</taxon>
        <taxon>Amphibia</taxon>
        <taxon>Batrachia</taxon>
        <taxon>Caudata</taxon>
        <taxon>Salamandroidea</taxon>
        <taxon>Salamandridae</taxon>
        <taxon>Pleurodelinae</taxon>
        <taxon>Pleurodeles</taxon>
    </lineage>
</organism>
<sequence>MRTLHVLDPARAAGKRKKTEGLPVDEKHVSLEEEVEGWVIATIQRHAVCALREDWFKGLKLDDELKEVVSFISEEVILFVIDE</sequence>
<protein>
    <submittedName>
        <fullName evidence="2">Uncharacterized protein</fullName>
    </submittedName>
</protein>
<feature type="region of interest" description="Disordered" evidence="1">
    <location>
        <begin position="1"/>
        <end position="21"/>
    </location>
</feature>
<gene>
    <name evidence="2" type="ORF">NDU88_003358</name>
</gene>
<dbReference type="EMBL" id="JANPWB010000012">
    <property type="protein sequence ID" value="KAJ1115132.1"/>
    <property type="molecule type" value="Genomic_DNA"/>
</dbReference>
<proteinExistence type="predicted"/>
<dbReference type="Proteomes" id="UP001066276">
    <property type="component" value="Chromosome 8"/>
</dbReference>
<evidence type="ECO:0000313" key="2">
    <source>
        <dbReference type="EMBL" id="KAJ1115132.1"/>
    </source>
</evidence>
<keyword evidence="3" id="KW-1185">Reference proteome</keyword>
<reference evidence="2" key="1">
    <citation type="journal article" date="2022" name="bioRxiv">
        <title>Sequencing and chromosome-scale assembly of the giantPleurodeles waltlgenome.</title>
        <authorList>
            <person name="Brown T."/>
            <person name="Elewa A."/>
            <person name="Iarovenko S."/>
            <person name="Subramanian E."/>
            <person name="Araus A.J."/>
            <person name="Petzold A."/>
            <person name="Susuki M."/>
            <person name="Suzuki K.-i.T."/>
            <person name="Hayashi T."/>
            <person name="Toyoda A."/>
            <person name="Oliveira C."/>
            <person name="Osipova E."/>
            <person name="Leigh N.D."/>
            <person name="Simon A."/>
            <person name="Yun M.H."/>
        </authorList>
    </citation>
    <scope>NUCLEOTIDE SEQUENCE</scope>
    <source>
        <strain evidence="2">20211129_DDA</strain>
        <tissue evidence="2">Liver</tissue>
    </source>
</reference>